<evidence type="ECO:0000256" key="5">
    <source>
        <dbReference type="ARBA" id="ARBA00022679"/>
    </source>
</evidence>
<dbReference type="NCBIfam" id="NF000839">
    <property type="entry name" value="PRK00071.1-1"/>
    <property type="match status" value="1"/>
</dbReference>
<comment type="function">
    <text evidence="1 11">Catalyzes the reversible adenylation of nicotinate mononucleotide (NaMN) to nicotinic acid adenine dinucleotide (NaAD).</text>
</comment>
<dbReference type="PANTHER" id="PTHR39321:SF3">
    <property type="entry name" value="PHOSPHOPANTETHEINE ADENYLYLTRANSFERASE"/>
    <property type="match status" value="1"/>
</dbReference>
<keyword evidence="14" id="KW-1185">Reference proteome</keyword>
<keyword evidence="9 11" id="KW-0520">NAD</keyword>
<accession>A0A840RFI8</accession>
<dbReference type="InterPro" id="IPR014729">
    <property type="entry name" value="Rossmann-like_a/b/a_fold"/>
</dbReference>
<dbReference type="GO" id="GO:0005524">
    <property type="term" value="F:ATP binding"/>
    <property type="evidence" value="ECO:0007669"/>
    <property type="project" value="UniProtKB-KW"/>
</dbReference>
<dbReference type="NCBIfam" id="NF000840">
    <property type="entry name" value="PRK00071.1-3"/>
    <property type="match status" value="1"/>
</dbReference>
<dbReference type="GO" id="GO:0004515">
    <property type="term" value="F:nicotinate-nucleotide adenylyltransferase activity"/>
    <property type="evidence" value="ECO:0007669"/>
    <property type="project" value="UniProtKB-UniRule"/>
</dbReference>
<dbReference type="EC" id="2.7.7.18" evidence="11"/>
<name>A0A840RFI8_9NEIS</name>
<keyword evidence="6 11" id="KW-0548">Nucleotidyltransferase</keyword>
<comment type="similarity">
    <text evidence="3 11">Belongs to the NadD family.</text>
</comment>
<evidence type="ECO:0000313" key="13">
    <source>
        <dbReference type="EMBL" id="MBB5192319.1"/>
    </source>
</evidence>
<keyword evidence="8 11" id="KW-0067">ATP-binding</keyword>
<evidence type="ECO:0000256" key="8">
    <source>
        <dbReference type="ARBA" id="ARBA00022840"/>
    </source>
</evidence>
<keyword evidence="7 11" id="KW-0547">Nucleotide-binding</keyword>
<keyword evidence="5 11" id="KW-0808">Transferase</keyword>
<evidence type="ECO:0000256" key="4">
    <source>
        <dbReference type="ARBA" id="ARBA00022642"/>
    </source>
</evidence>
<dbReference type="NCBIfam" id="TIGR00125">
    <property type="entry name" value="cyt_tran_rel"/>
    <property type="match status" value="1"/>
</dbReference>
<organism evidence="13 14">
    <name type="scientific">Silvimonas terrae</name>
    <dbReference type="NCBI Taxonomy" id="300266"/>
    <lineage>
        <taxon>Bacteria</taxon>
        <taxon>Pseudomonadati</taxon>
        <taxon>Pseudomonadota</taxon>
        <taxon>Betaproteobacteria</taxon>
        <taxon>Neisseriales</taxon>
        <taxon>Chitinibacteraceae</taxon>
        <taxon>Silvimonas</taxon>
    </lineage>
</organism>
<dbReference type="EMBL" id="JACHHN010000006">
    <property type="protein sequence ID" value="MBB5192319.1"/>
    <property type="molecule type" value="Genomic_DNA"/>
</dbReference>
<dbReference type="Proteomes" id="UP000543030">
    <property type="component" value="Unassembled WGS sequence"/>
</dbReference>
<evidence type="ECO:0000256" key="2">
    <source>
        <dbReference type="ARBA" id="ARBA00005019"/>
    </source>
</evidence>
<evidence type="ECO:0000259" key="12">
    <source>
        <dbReference type="Pfam" id="PF01467"/>
    </source>
</evidence>
<dbReference type="HAMAP" id="MF_00244">
    <property type="entry name" value="NaMN_adenylyltr"/>
    <property type="match status" value="1"/>
</dbReference>
<evidence type="ECO:0000256" key="3">
    <source>
        <dbReference type="ARBA" id="ARBA00009014"/>
    </source>
</evidence>
<evidence type="ECO:0000256" key="6">
    <source>
        <dbReference type="ARBA" id="ARBA00022695"/>
    </source>
</evidence>
<dbReference type="GO" id="GO:0009435">
    <property type="term" value="P:NAD+ biosynthetic process"/>
    <property type="evidence" value="ECO:0007669"/>
    <property type="project" value="UniProtKB-UniRule"/>
</dbReference>
<dbReference type="InterPro" id="IPR004821">
    <property type="entry name" value="Cyt_trans-like"/>
</dbReference>
<evidence type="ECO:0000256" key="9">
    <source>
        <dbReference type="ARBA" id="ARBA00023027"/>
    </source>
</evidence>
<dbReference type="Gene3D" id="3.40.50.620">
    <property type="entry name" value="HUPs"/>
    <property type="match status" value="1"/>
</dbReference>
<dbReference type="AlphaFoldDB" id="A0A840RFI8"/>
<gene>
    <name evidence="11" type="primary">nadD</name>
    <name evidence="13" type="ORF">HNQ50_003060</name>
</gene>
<comment type="catalytic activity">
    <reaction evidence="10 11">
        <text>nicotinate beta-D-ribonucleotide + ATP + H(+) = deamido-NAD(+) + diphosphate</text>
        <dbReference type="Rhea" id="RHEA:22860"/>
        <dbReference type="ChEBI" id="CHEBI:15378"/>
        <dbReference type="ChEBI" id="CHEBI:30616"/>
        <dbReference type="ChEBI" id="CHEBI:33019"/>
        <dbReference type="ChEBI" id="CHEBI:57502"/>
        <dbReference type="ChEBI" id="CHEBI:58437"/>
        <dbReference type="EC" id="2.7.7.18"/>
    </reaction>
</comment>
<comment type="pathway">
    <text evidence="2 11">Cofactor biosynthesis; NAD(+) biosynthesis; deamido-NAD(+) from nicotinate D-ribonucleotide: step 1/1.</text>
</comment>
<proteinExistence type="inferred from homology"/>
<reference evidence="13 14" key="1">
    <citation type="submission" date="2020-08" db="EMBL/GenBank/DDBJ databases">
        <title>Genomic Encyclopedia of Type Strains, Phase IV (KMG-IV): sequencing the most valuable type-strain genomes for metagenomic binning, comparative biology and taxonomic classification.</title>
        <authorList>
            <person name="Goeker M."/>
        </authorList>
    </citation>
    <scope>NUCLEOTIDE SEQUENCE [LARGE SCALE GENOMIC DNA]</scope>
    <source>
        <strain evidence="13 14">DSM 18233</strain>
    </source>
</reference>
<dbReference type="PANTHER" id="PTHR39321">
    <property type="entry name" value="NICOTINATE-NUCLEOTIDE ADENYLYLTRANSFERASE-RELATED"/>
    <property type="match status" value="1"/>
</dbReference>
<sequence length="212" mass="23407">MTPPQTATGVFGGTFDPIHNGHLILARALRDTFALPEVRLIPTGLPPHRAAPPVSPQQRFEWVNAAIAQEPGLTADDREVRREGYCYTVDTLAELQSEQPDTLLVWLVGGDSFHHLESWHRWRDLLDCGHMVIAARPGYDWTTLSEELARELHNRAVPAQPAALGKGRISILPTPLMPFSSTELRDKLAHGEDVSGLTPVAEAIRQSGLYLT</sequence>
<dbReference type="RefSeq" id="WP_184101991.1">
    <property type="nucleotide sequence ID" value="NZ_JACHHN010000006.1"/>
</dbReference>
<evidence type="ECO:0000256" key="10">
    <source>
        <dbReference type="ARBA" id="ARBA00048721"/>
    </source>
</evidence>
<evidence type="ECO:0000256" key="7">
    <source>
        <dbReference type="ARBA" id="ARBA00022741"/>
    </source>
</evidence>
<protein>
    <recommendedName>
        <fullName evidence="11">Probable nicotinate-nucleotide adenylyltransferase</fullName>
        <ecNumber evidence="11">2.7.7.18</ecNumber>
    </recommendedName>
    <alternativeName>
        <fullName evidence="11">Deamido-NAD(+) diphosphorylase</fullName>
    </alternativeName>
    <alternativeName>
        <fullName evidence="11">Deamido-NAD(+) pyrophosphorylase</fullName>
    </alternativeName>
    <alternativeName>
        <fullName evidence="11">Nicotinate mononucleotide adenylyltransferase</fullName>
        <shortName evidence="11">NaMN adenylyltransferase</shortName>
    </alternativeName>
</protein>
<dbReference type="InterPro" id="IPR005248">
    <property type="entry name" value="NadD/NMNAT"/>
</dbReference>
<feature type="domain" description="Cytidyltransferase-like" evidence="12">
    <location>
        <begin position="10"/>
        <end position="186"/>
    </location>
</feature>
<evidence type="ECO:0000256" key="11">
    <source>
        <dbReference type="HAMAP-Rule" id="MF_00244"/>
    </source>
</evidence>
<evidence type="ECO:0000313" key="14">
    <source>
        <dbReference type="Proteomes" id="UP000543030"/>
    </source>
</evidence>
<dbReference type="Pfam" id="PF01467">
    <property type="entry name" value="CTP_transf_like"/>
    <property type="match status" value="1"/>
</dbReference>
<comment type="caution">
    <text evidence="13">The sequence shown here is derived from an EMBL/GenBank/DDBJ whole genome shotgun (WGS) entry which is preliminary data.</text>
</comment>
<dbReference type="SUPFAM" id="SSF52374">
    <property type="entry name" value="Nucleotidylyl transferase"/>
    <property type="match status" value="1"/>
</dbReference>
<dbReference type="NCBIfam" id="TIGR00482">
    <property type="entry name" value="nicotinate (nicotinamide) nucleotide adenylyltransferase"/>
    <property type="match status" value="1"/>
</dbReference>
<dbReference type="CDD" id="cd02165">
    <property type="entry name" value="NMNAT"/>
    <property type="match status" value="1"/>
</dbReference>
<keyword evidence="4 11" id="KW-0662">Pyridine nucleotide biosynthesis</keyword>
<dbReference type="UniPathway" id="UPA00253">
    <property type="reaction ID" value="UER00332"/>
</dbReference>
<evidence type="ECO:0000256" key="1">
    <source>
        <dbReference type="ARBA" id="ARBA00002324"/>
    </source>
</evidence>